<sequence>MNPSALVMGYWLAAAVKRGATQASSDEASPPRLPLKERDALVPGLLALEEVASNPGKSFPDNGGLQEPPDLPQ</sequence>
<evidence type="ECO:0000313" key="2">
    <source>
        <dbReference type="EMBL" id="ADO75927.1"/>
    </source>
</evidence>
<dbReference type="HOGENOM" id="CLU_2703082_0_0_7"/>
<dbReference type="EMBL" id="CP002271">
    <property type="protein sequence ID" value="ADO75927.1"/>
    <property type="molecule type" value="Genomic_DNA"/>
</dbReference>
<feature type="region of interest" description="Disordered" evidence="1">
    <location>
        <begin position="52"/>
        <end position="73"/>
    </location>
</feature>
<keyword evidence="3" id="KW-1185">Reference proteome</keyword>
<protein>
    <submittedName>
        <fullName evidence="2">Uncharacterized protein</fullName>
    </submittedName>
</protein>
<proteinExistence type="predicted"/>
<accession>E3FUP4</accession>
<gene>
    <name evidence="2" type="ordered locus">STAUR_8172</name>
</gene>
<dbReference type="KEGG" id="sur:STAUR_8172"/>
<evidence type="ECO:0000313" key="3">
    <source>
        <dbReference type="Proteomes" id="UP000001351"/>
    </source>
</evidence>
<dbReference type="STRING" id="378806.STAUR_8172"/>
<dbReference type="AlphaFoldDB" id="E3FUP4"/>
<dbReference type="RefSeq" id="WP_013378224.1">
    <property type="nucleotide sequence ID" value="NC_014623.1"/>
</dbReference>
<dbReference type="Proteomes" id="UP000001351">
    <property type="component" value="Chromosome"/>
</dbReference>
<reference evidence="2 3" key="1">
    <citation type="journal article" date="2011" name="Mol. Biol. Evol.">
        <title>Comparative genomic analysis of fruiting body formation in Myxococcales.</title>
        <authorList>
            <person name="Huntley S."/>
            <person name="Hamann N."/>
            <person name="Wegener-Feldbrugge S."/>
            <person name="Treuner-Lange A."/>
            <person name="Kube M."/>
            <person name="Reinhardt R."/>
            <person name="Klages S."/>
            <person name="Muller R."/>
            <person name="Ronning C.M."/>
            <person name="Nierman W.C."/>
            <person name="Sogaard-Andersen L."/>
        </authorList>
    </citation>
    <scope>NUCLEOTIDE SEQUENCE [LARGE SCALE GENOMIC DNA]</scope>
    <source>
        <strain evidence="2 3">DW4/3-1</strain>
    </source>
</reference>
<organism evidence="2 3">
    <name type="scientific">Stigmatella aurantiaca (strain DW4/3-1)</name>
    <dbReference type="NCBI Taxonomy" id="378806"/>
    <lineage>
        <taxon>Bacteria</taxon>
        <taxon>Pseudomonadati</taxon>
        <taxon>Myxococcota</taxon>
        <taxon>Myxococcia</taxon>
        <taxon>Myxococcales</taxon>
        <taxon>Cystobacterineae</taxon>
        <taxon>Archangiaceae</taxon>
        <taxon>Stigmatella</taxon>
    </lineage>
</organism>
<evidence type="ECO:0000256" key="1">
    <source>
        <dbReference type="SAM" id="MobiDB-lite"/>
    </source>
</evidence>
<name>E3FUP4_STIAD</name>